<reference evidence="2 3" key="1">
    <citation type="journal article" date="2010" name="Stand. Genomic Sci.">
        <title>Complete genome sequence of Geodermatophilus obscurus type strain (G-20).</title>
        <authorList>
            <person name="Ivanova N."/>
            <person name="Sikorski J."/>
            <person name="Jando M."/>
            <person name="Munk C."/>
            <person name="Lapidus A."/>
            <person name="Glavina Del Rio T."/>
            <person name="Copeland A."/>
            <person name="Tice H."/>
            <person name="Cheng J.-F."/>
            <person name="Lucas S."/>
            <person name="Chen F."/>
            <person name="Nolan M."/>
            <person name="Bruce D."/>
            <person name="Goodwin L."/>
            <person name="Pitluck S."/>
            <person name="Mavromatis K."/>
            <person name="Mikhailova N."/>
            <person name="Pati A."/>
            <person name="Chen A."/>
            <person name="Palaniappan K."/>
            <person name="Land M."/>
            <person name="Hauser L."/>
            <person name="Chang Y.-J."/>
            <person name="Jeffries C.D."/>
            <person name="Meincke L."/>
            <person name="Brettin T."/>
            <person name="Detter J.C."/>
            <person name="Detter J.C."/>
            <person name="Rohde M."/>
            <person name="Goeker M."/>
            <person name="Bristow J."/>
            <person name="Eisen J.A."/>
            <person name="Markowitz V."/>
            <person name="Hugenholtz P."/>
            <person name="Kyrpides N.C."/>
            <person name="Klenk H.-P."/>
        </authorList>
    </citation>
    <scope>NUCLEOTIDE SEQUENCE [LARGE SCALE GENOMIC DNA]</scope>
    <source>
        <strain evidence="3">ATCC 25078 / DSM 43160 / JCM 3152 / KCC A-0152 / KCTC 9177 / NBRC 13315 / NRRL B-3577 / G-20</strain>
    </source>
</reference>
<accession>D2S5Y7</accession>
<evidence type="ECO:0000313" key="3">
    <source>
        <dbReference type="Proteomes" id="UP000001382"/>
    </source>
</evidence>
<keyword evidence="3" id="KW-1185">Reference proteome</keyword>
<gene>
    <name evidence="2" type="ordered locus">Gobs_0419</name>
</gene>
<reference evidence="3" key="2">
    <citation type="submission" date="2010-01" db="EMBL/GenBank/DDBJ databases">
        <title>The complete genome of Geodermatophilus obscurus DSM 43160.</title>
        <authorList>
            <consortium name="US DOE Joint Genome Institute (JGI-PGF)"/>
            <person name="Lucas S."/>
            <person name="Copeland A."/>
            <person name="Lapidus A."/>
            <person name="Glavina del Rio T."/>
            <person name="Dalin E."/>
            <person name="Tice H."/>
            <person name="Bruce D."/>
            <person name="Goodwin L."/>
            <person name="Pitluck S."/>
            <person name="Kyrpides N."/>
            <person name="Mavromatis K."/>
            <person name="Ivanova N."/>
            <person name="Munk A.C."/>
            <person name="Brettin T."/>
            <person name="Detter J.C."/>
            <person name="Han C."/>
            <person name="Larimer F."/>
            <person name="Land M."/>
            <person name="Hauser L."/>
            <person name="Markowitz V."/>
            <person name="Cheng J.-F."/>
            <person name="Hugenholtz P."/>
            <person name="Woyke T."/>
            <person name="Wu D."/>
            <person name="Jando M."/>
            <person name="Schneider S."/>
            <person name="Klenk H.-P."/>
            <person name="Eisen J.A."/>
        </authorList>
    </citation>
    <scope>NUCLEOTIDE SEQUENCE [LARGE SCALE GENOMIC DNA]</scope>
    <source>
        <strain evidence="3">ATCC 25078 / DSM 43160 / JCM 3152 / KCC A-0152 / KCTC 9177 / NBRC 13315 / NRRL B-3577 / G-20</strain>
    </source>
</reference>
<feature type="region of interest" description="Disordered" evidence="1">
    <location>
        <begin position="33"/>
        <end position="58"/>
    </location>
</feature>
<dbReference type="EMBL" id="CP001867">
    <property type="protein sequence ID" value="ADB73204.1"/>
    <property type="molecule type" value="Genomic_DNA"/>
</dbReference>
<evidence type="ECO:0000256" key="1">
    <source>
        <dbReference type="SAM" id="MobiDB-lite"/>
    </source>
</evidence>
<sequence length="58" mass="6357">MGWVWTAVAVWVLLSVPTAVLLGRAIHRAERPELAQLTGSPTPVARSREPDRPPPLPH</sequence>
<dbReference type="HOGENOM" id="CLU_2972996_0_0_11"/>
<protein>
    <submittedName>
        <fullName evidence="2">Uncharacterized protein</fullName>
    </submittedName>
</protein>
<organism evidence="2 3">
    <name type="scientific">Geodermatophilus obscurus (strain ATCC 25078 / DSM 43160 / JCM 3152 / CCUG 61914 / KCC A-0152 / KCTC 9177 / NBRC 13315 / NRRL B-3577 / G-20)</name>
    <dbReference type="NCBI Taxonomy" id="526225"/>
    <lineage>
        <taxon>Bacteria</taxon>
        <taxon>Bacillati</taxon>
        <taxon>Actinomycetota</taxon>
        <taxon>Actinomycetes</taxon>
        <taxon>Geodermatophilales</taxon>
        <taxon>Geodermatophilaceae</taxon>
        <taxon>Geodermatophilus</taxon>
    </lineage>
</organism>
<proteinExistence type="predicted"/>
<dbReference type="AlphaFoldDB" id="D2S5Y7"/>
<dbReference type="Proteomes" id="UP000001382">
    <property type="component" value="Chromosome"/>
</dbReference>
<name>D2S5Y7_GEOOG</name>
<evidence type="ECO:0000313" key="2">
    <source>
        <dbReference type="EMBL" id="ADB73204.1"/>
    </source>
</evidence>
<dbReference type="KEGG" id="gob:Gobs_0419"/>